<dbReference type="GO" id="GO:0008270">
    <property type="term" value="F:zinc ion binding"/>
    <property type="evidence" value="ECO:0007669"/>
    <property type="project" value="UniProtKB-KW"/>
</dbReference>
<dbReference type="GO" id="GO:0003677">
    <property type="term" value="F:DNA binding"/>
    <property type="evidence" value="ECO:0007669"/>
    <property type="project" value="UniProtKB-KW"/>
</dbReference>
<name>A0ABD2Z4G3_9GENT</name>
<feature type="region of interest" description="Disordered" evidence="11">
    <location>
        <begin position="304"/>
        <end position="324"/>
    </location>
</feature>
<evidence type="ECO:0000256" key="3">
    <source>
        <dbReference type="ARBA" id="ARBA00022771"/>
    </source>
</evidence>
<accession>A0ABD2Z4G3</accession>
<evidence type="ECO:0000256" key="2">
    <source>
        <dbReference type="ARBA" id="ARBA00022723"/>
    </source>
</evidence>
<organism evidence="13 14">
    <name type="scientific">Cinchona calisaya</name>
    <dbReference type="NCBI Taxonomy" id="153742"/>
    <lineage>
        <taxon>Eukaryota</taxon>
        <taxon>Viridiplantae</taxon>
        <taxon>Streptophyta</taxon>
        <taxon>Embryophyta</taxon>
        <taxon>Tracheophyta</taxon>
        <taxon>Spermatophyta</taxon>
        <taxon>Magnoliopsida</taxon>
        <taxon>eudicotyledons</taxon>
        <taxon>Gunneridae</taxon>
        <taxon>Pentapetalae</taxon>
        <taxon>asterids</taxon>
        <taxon>lamiids</taxon>
        <taxon>Gentianales</taxon>
        <taxon>Rubiaceae</taxon>
        <taxon>Cinchonoideae</taxon>
        <taxon>Cinchoneae</taxon>
        <taxon>Cinchona</taxon>
    </lineage>
</organism>
<dbReference type="GO" id="GO:0005634">
    <property type="term" value="C:nucleus"/>
    <property type="evidence" value="ECO:0007669"/>
    <property type="project" value="UniProtKB-SubCell"/>
</dbReference>
<dbReference type="EMBL" id="JBJUIK010000011">
    <property type="protein sequence ID" value="KAL3513002.1"/>
    <property type="molecule type" value="Genomic_DNA"/>
</dbReference>
<evidence type="ECO:0000313" key="14">
    <source>
        <dbReference type="Proteomes" id="UP001630127"/>
    </source>
</evidence>
<keyword evidence="14" id="KW-1185">Reference proteome</keyword>
<keyword evidence="3 10" id="KW-0863">Zinc-finger</keyword>
<evidence type="ECO:0000256" key="9">
    <source>
        <dbReference type="ARBA" id="ARBA00056472"/>
    </source>
</evidence>
<keyword evidence="6" id="KW-0238">DNA-binding</keyword>
<dbReference type="InterPro" id="IPR036893">
    <property type="entry name" value="SBP_sf"/>
</dbReference>
<evidence type="ECO:0000313" key="13">
    <source>
        <dbReference type="EMBL" id="KAL3513002.1"/>
    </source>
</evidence>
<evidence type="ECO:0000256" key="11">
    <source>
        <dbReference type="SAM" id="MobiDB-lite"/>
    </source>
</evidence>
<evidence type="ECO:0000256" key="7">
    <source>
        <dbReference type="ARBA" id="ARBA00023163"/>
    </source>
</evidence>
<comment type="subcellular location">
    <subcellularLocation>
        <location evidence="1">Nucleus</location>
    </subcellularLocation>
</comment>
<protein>
    <recommendedName>
        <fullName evidence="12">SBP-type domain-containing protein</fullName>
    </recommendedName>
</protein>
<dbReference type="InterPro" id="IPR004333">
    <property type="entry name" value="SBP_dom"/>
</dbReference>
<reference evidence="13 14" key="1">
    <citation type="submission" date="2024-11" db="EMBL/GenBank/DDBJ databases">
        <title>A near-complete genome assembly of Cinchona calisaya.</title>
        <authorList>
            <person name="Lian D.C."/>
            <person name="Zhao X.W."/>
            <person name="Wei L."/>
        </authorList>
    </citation>
    <scope>NUCLEOTIDE SEQUENCE [LARGE SCALE GENOMIC DNA]</scope>
    <source>
        <tissue evidence="13">Nenye</tissue>
    </source>
</reference>
<keyword evidence="7" id="KW-0804">Transcription</keyword>
<evidence type="ECO:0000256" key="5">
    <source>
        <dbReference type="ARBA" id="ARBA00023015"/>
    </source>
</evidence>
<comment type="caution">
    <text evidence="13">The sequence shown here is derived from an EMBL/GenBank/DDBJ whole genome shotgun (WGS) entry which is preliminary data.</text>
</comment>
<evidence type="ECO:0000256" key="8">
    <source>
        <dbReference type="ARBA" id="ARBA00023242"/>
    </source>
</evidence>
<proteinExistence type="predicted"/>
<dbReference type="SUPFAM" id="SSF103612">
    <property type="entry name" value="SBT domain"/>
    <property type="match status" value="1"/>
</dbReference>
<comment type="function">
    <text evidence="9">Probable transcriptional factor. Binds to the promoter of the SQUAMOSA gene.</text>
</comment>
<gene>
    <name evidence="13" type="ORF">ACH5RR_025719</name>
</gene>
<sequence length="539" mass="58956">MESWSYVCGDKTFVSDESVVSGSDGISRGKNGLICSGQEGIMKNQEFGELGSANMMKSSLADGSIGDVLSSKFGLGRVYIPFPAPPNSVSGEEELSSKASSSIVESNSRDSSLIDLKLGRFPDHKDAQIKASFSISQAESSVPVKKARAGNFSSQRPFCQVHGCRKDLSSSKDYYKRHKVCEIHSKTAKVIVNGVEQRFCQQCSRFHLLAEFDDGKRSCRKRLAGHNERRRKPHIGLHAGRAGRFFQPYNGTRLEGTSFALSSFVCQDILPGSLLHPPKYEMNDWYRNVKVEGGAVYGPELVIPNSKDQTHPKSHMSSFNSEKQSPTFYDNGLDAMTSSTTNEKNNTFLHNVATSDFDSRSLFQNTTLGTEELTVLDSSSTVQGLPAVSNSGCALSLLSSQSQNSSNHSSGIPTAVPLITPSSHAHYSMTQVSEKFMRVSPQTSTTGASNTFHSSGINSAEETHMEPILIPDNVDSVNYGISGIIHSSPYMNAKNHLSCEDGSTIDLLQLSSQLQRVEHQRQSMQVKEKNDDFFGLRIT</sequence>
<dbReference type="Proteomes" id="UP001630127">
    <property type="component" value="Unassembled WGS sequence"/>
</dbReference>
<feature type="compositionally biased region" description="Polar residues" evidence="11">
    <location>
        <begin position="315"/>
        <end position="324"/>
    </location>
</feature>
<evidence type="ECO:0000256" key="4">
    <source>
        <dbReference type="ARBA" id="ARBA00022833"/>
    </source>
</evidence>
<evidence type="ECO:0000256" key="1">
    <source>
        <dbReference type="ARBA" id="ARBA00004123"/>
    </source>
</evidence>
<dbReference type="AlphaFoldDB" id="A0ABD2Z4G3"/>
<keyword evidence="5" id="KW-0805">Transcription regulation</keyword>
<keyword evidence="2" id="KW-0479">Metal-binding</keyword>
<feature type="domain" description="SBP-type" evidence="12">
    <location>
        <begin position="156"/>
        <end position="233"/>
    </location>
</feature>
<keyword evidence="4" id="KW-0862">Zinc</keyword>
<dbReference type="FunFam" id="4.10.1100.10:FF:000001">
    <property type="entry name" value="Squamosa promoter-binding-like protein 14"/>
    <property type="match status" value="1"/>
</dbReference>
<dbReference type="PROSITE" id="PS51141">
    <property type="entry name" value="ZF_SBP"/>
    <property type="match status" value="1"/>
</dbReference>
<dbReference type="Pfam" id="PF03110">
    <property type="entry name" value="SBP"/>
    <property type="match status" value="1"/>
</dbReference>
<evidence type="ECO:0000256" key="6">
    <source>
        <dbReference type="ARBA" id="ARBA00023125"/>
    </source>
</evidence>
<evidence type="ECO:0000259" key="12">
    <source>
        <dbReference type="PROSITE" id="PS51141"/>
    </source>
</evidence>
<dbReference type="Gene3D" id="4.10.1100.10">
    <property type="entry name" value="Transcription factor, SBP-box domain"/>
    <property type="match status" value="1"/>
</dbReference>
<evidence type="ECO:0000256" key="10">
    <source>
        <dbReference type="PROSITE-ProRule" id="PRU00470"/>
    </source>
</evidence>
<dbReference type="InterPro" id="IPR044817">
    <property type="entry name" value="SBP-like"/>
</dbReference>
<keyword evidence="8" id="KW-0539">Nucleus</keyword>
<dbReference type="PANTHER" id="PTHR31251">
    <property type="entry name" value="SQUAMOSA PROMOTER-BINDING-LIKE PROTEIN 4"/>
    <property type="match status" value="1"/>
</dbReference>
<dbReference type="PANTHER" id="PTHR31251:SF160">
    <property type="entry name" value="SBP-TYPE DOMAIN-CONTAINING PROTEIN"/>
    <property type="match status" value="1"/>
</dbReference>